<dbReference type="OrthoDB" id="4540541at2"/>
<dbReference type="AlphaFoldDB" id="R2SS15"/>
<evidence type="ECO:0008006" key="4">
    <source>
        <dbReference type="Google" id="ProtNLM"/>
    </source>
</evidence>
<evidence type="ECO:0000256" key="1">
    <source>
        <dbReference type="SAM" id="Phobius"/>
    </source>
</evidence>
<evidence type="ECO:0000313" key="3">
    <source>
        <dbReference type="Proteomes" id="UP000013782"/>
    </source>
</evidence>
<keyword evidence="1" id="KW-0812">Transmembrane</keyword>
<keyword evidence="1" id="KW-1133">Transmembrane helix</keyword>
<sequence>MEIQYKPIIYRVLLLAYIITMILCTTPFSFMALNVFLAWLPIEFGCLTLRVHGKWRYLFSGIWLLFFPNIPYLLTDLLHLESLNIYRSGGGFQNDPKEWLFFLLLVLPIIVMVVVGMNQVFQLVRQLPNVKRFFWLYLFVLAFLAAIAIYIGRFDRIHSIELLLRPLSTLNLLLGIWNIEKLQFVLLFMIIQLVIWLLLKEITQRKKEE</sequence>
<dbReference type="RefSeq" id="WP_010755791.1">
    <property type="nucleotide sequence ID" value="NZ_ASWD01000002.1"/>
</dbReference>
<reference evidence="2 3" key="1">
    <citation type="submission" date="2013-02" db="EMBL/GenBank/DDBJ databases">
        <title>The Genome Sequence of Enterococcus pallens BAA-351.</title>
        <authorList>
            <consortium name="The Broad Institute Genome Sequencing Platform"/>
            <consortium name="The Broad Institute Genome Sequencing Center for Infectious Disease"/>
            <person name="Earl A.M."/>
            <person name="Gilmore M.S."/>
            <person name="Lebreton F."/>
            <person name="Walker B."/>
            <person name="Young S.K."/>
            <person name="Zeng Q."/>
            <person name="Gargeya S."/>
            <person name="Fitzgerald M."/>
            <person name="Haas B."/>
            <person name="Abouelleil A."/>
            <person name="Alvarado L."/>
            <person name="Arachchi H.M."/>
            <person name="Berlin A.M."/>
            <person name="Chapman S.B."/>
            <person name="Dewar J."/>
            <person name="Goldberg J."/>
            <person name="Griggs A."/>
            <person name="Gujja S."/>
            <person name="Hansen M."/>
            <person name="Howarth C."/>
            <person name="Imamovic A."/>
            <person name="Larimer J."/>
            <person name="McCowan C."/>
            <person name="Murphy C."/>
            <person name="Neiman D."/>
            <person name="Pearson M."/>
            <person name="Priest M."/>
            <person name="Roberts A."/>
            <person name="Saif S."/>
            <person name="Shea T."/>
            <person name="Sisk P."/>
            <person name="Sykes S."/>
            <person name="Wortman J."/>
            <person name="Nusbaum C."/>
            <person name="Birren B."/>
        </authorList>
    </citation>
    <scope>NUCLEOTIDE SEQUENCE [LARGE SCALE GENOMIC DNA]</scope>
    <source>
        <strain evidence="2 3">ATCC BAA-351</strain>
    </source>
</reference>
<keyword evidence="1" id="KW-0472">Membrane</keyword>
<dbReference type="eggNOG" id="COG4330">
    <property type="taxonomic scope" value="Bacteria"/>
</dbReference>
<feature type="transmembrane region" description="Helical" evidence="1">
    <location>
        <begin position="57"/>
        <end position="78"/>
    </location>
</feature>
<evidence type="ECO:0000313" key="2">
    <source>
        <dbReference type="EMBL" id="EOH98060.1"/>
    </source>
</evidence>
<comment type="caution">
    <text evidence="2">The sequence shown here is derived from an EMBL/GenBank/DDBJ whole genome shotgun (WGS) entry which is preliminary data.</text>
</comment>
<dbReference type="HOGENOM" id="CLU_081833_2_0_9"/>
<dbReference type="Pfam" id="PF07099">
    <property type="entry name" value="DUF1361"/>
    <property type="match status" value="1"/>
</dbReference>
<proteinExistence type="predicted"/>
<feature type="transmembrane region" description="Helical" evidence="1">
    <location>
        <begin position="12"/>
        <end position="37"/>
    </location>
</feature>
<feature type="transmembrane region" description="Helical" evidence="1">
    <location>
        <begin position="182"/>
        <end position="199"/>
    </location>
</feature>
<protein>
    <recommendedName>
        <fullName evidence="4">DUF1361 domain-containing protein</fullName>
    </recommendedName>
</protein>
<dbReference type="STRING" id="160454.RV10_GL004666"/>
<dbReference type="PATRIC" id="fig|1158607.3.peg.735"/>
<feature type="transmembrane region" description="Helical" evidence="1">
    <location>
        <begin position="133"/>
        <end position="152"/>
    </location>
</feature>
<accession>R2SS15</accession>
<feature type="transmembrane region" description="Helical" evidence="1">
    <location>
        <begin position="99"/>
        <end position="121"/>
    </location>
</feature>
<dbReference type="EMBL" id="AJAQ01000001">
    <property type="protein sequence ID" value="EOH98060.1"/>
    <property type="molecule type" value="Genomic_DNA"/>
</dbReference>
<dbReference type="Proteomes" id="UP000013782">
    <property type="component" value="Unassembled WGS sequence"/>
</dbReference>
<gene>
    <name evidence="2" type="ORF">UAU_00731</name>
</gene>
<organism evidence="2 3">
    <name type="scientific">Enterococcus pallens ATCC BAA-351</name>
    <dbReference type="NCBI Taxonomy" id="1158607"/>
    <lineage>
        <taxon>Bacteria</taxon>
        <taxon>Bacillati</taxon>
        <taxon>Bacillota</taxon>
        <taxon>Bacilli</taxon>
        <taxon>Lactobacillales</taxon>
        <taxon>Enterococcaceae</taxon>
        <taxon>Enterococcus</taxon>
    </lineage>
</organism>
<keyword evidence="3" id="KW-1185">Reference proteome</keyword>
<name>R2SS15_9ENTE</name>
<dbReference type="InterPro" id="IPR009793">
    <property type="entry name" value="DUF1361"/>
</dbReference>